<accession>A0ABT6M7K5</accession>
<dbReference type="Proteomes" id="UP001160334">
    <property type="component" value="Unassembled WGS sequence"/>
</dbReference>
<proteinExistence type="predicted"/>
<sequence length="52" mass="4581">MGSISMLGELVQVFAQLMTLMGGQGNGGTGGGGLGGLGGGGLGGLGGGSLGS</sequence>
<reference evidence="1 2" key="1">
    <citation type="submission" date="2023-04" db="EMBL/GenBank/DDBJ databases">
        <title>Forest soil microbial communities from Buena Vista Peninsula, Colon Province, Panama.</title>
        <authorList>
            <person name="Bouskill N."/>
        </authorList>
    </citation>
    <scope>NUCLEOTIDE SEQUENCE [LARGE SCALE GENOMIC DNA]</scope>
    <source>
        <strain evidence="1 2">CFH S0262</strain>
    </source>
</reference>
<keyword evidence="2" id="KW-1185">Reference proteome</keyword>
<gene>
    <name evidence="1" type="ORF">M2280_001504</name>
</gene>
<name>A0ABT6M7K5_9NOCA</name>
<dbReference type="RefSeq" id="WP_280759639.1">
    <property type="nucleotide sequence ID" value="NZ_JARXVC010000003.1"/>
</dbReference>
<evidence type="ECO:0000313" key="2">
    <source>
        <dbReference type="Proteomes" id="UP001160334"/>
    </source>
</evidence>
<comment type="caution">
    <text evidence="1">The sequence shown here is derived from an EMBL/GenBank/DDBJ whole genome shotgun (WGS) entry which is preliminary data.</text>
</comment>
<dbReference type="EMBL" id="JARXVC010000003">
    <property type="protein sequence ID" value="MDH6280292.1"/>
    <property type="molecule type" value="Genomic_DNA"/>
</dbReference>
<protein>
    <submittedName>
        <fullName evidence="1">Uncharacterized protein</fullName>
    </submittedName>
</protein>
<organism evidence="1 2">
    <name type="scientific">Prescottella agglutinans</name>
    <dbReference type="NCBI Taxonomy" id="1644129"/>
    <lineage>
        <taxon>Bacteria</taxon>
        <taxon>Bacillati</taxon>
        <taxon>Actinomycetota</taxon>
        <taxon>Actinomycetes</taxon>
        <taxon>Mycobacteriales</taxon>
        <taxon>Nocardiaceae</taxon>
        <taxon>Prescottella</taxon>
    </lineage>
</organism>
<evidence type="ECO:0000313" key="1">
    <source>
        <dbReference type="EMBL" id="MDH6280292.1"/>
    </source>
</evidence>